<comment type="caution">
    <text evidence="15">The sequence shown here is derived from an EMBL/GenBank/DDBJ whole genome shotgun (WGS) entry which is preliminary data.</text>
</comment>
<evidence type="ECO:0000256" key="5">
    <source>
        <dbReference type="ARBA" id="ARBA00022741"/>
    </source>
</evidence>
<keyword evidence="11" id="KW-0812">Transmembrane</keyword>
<feature type="domain" description="Signal transduction histidine kinase subgroup 3 dimerisation and phosphoacceptor" evidence="13">
    <location>
        <begin position="201"/>
        <end position="264"/>
    </location>
</feature>
<evidence type="ECO:0000256" key="10">
    <source>
        <dbReference type="SAM" id="MobiDB-lite"/>
    </source>
</evidence>
<accession>A0A7K1KY16</accession>
<feature type="transmembrane region" description="Helical" evidence="11">
    <location>
        <begin position="60"/>
        <end position="79"/>
    </location>
</feature>
<feature type="transmembrane region" description="Helical" evidence="11">
    <location>
        <begin position="461"/>
        <end position="480"/>
    </location>
</feature>
<evidence type="ECO:0000256" key="7">
    <source>
        <dbReference type="ARBA" id="ARBA00022840"/>
    </source>
</evidence>
<evidence type="ECO:0000256" key="11">
    <source>
        <dbReference type="SAM" id="Phobius"/>
    </source>
</evidence>
<dbReference type="Gene3D" id="1.20.5.1930">
    <property type="match status" value="1"/>
</dbReference>
<dbReference type="Gene3D" id="3.30.565.10">
    <property type="entry name" value="Histidine kinase-like ATPase, C-terminal domain"/>
    <property type="match status" value="1"/>
</dbReference>
<keyword evidence="5" id="KW-0547">Nucleotide-binding</keyword>
<keyword evidence="7" id="KW-0067">ATP-binding</keyword>
<feature type="transmembrane region" description="Helical" evidence="11">
    <location>
        <begin position="486"/>
        <end position="504"/>
    </location>
</feature>
<evidence type="ECO:0000256" key="2">
    <source>
        <dbReference type="ARBA" id="ARBA00012438"/>
    </source>
</evidence>
<evidence type="ECO:0000313" key="15">
    <source>
        <dbReference type="EMBL" id="MUN36947.1"/>
    </source>
</evidence>
<dbReference type="CDD" id="cd16917">
    <property type="entry name" value="HATPase_UhpB-NarQ-NarX-like"/>
    <property type="match status" value="1"/>
</dbReference>
<dbReference type="PANTHER" id="PTHR24421:SF10">
    <property type="entry name" value="NITRATE_NITRITE SENSOR PROTEIN NARQ"/>
    <property type="match status" value="1"/>
</dbReference>
<keyword evidence="9" id="KW-0175">Coiled coil</keyword>
<feature type="transmembrane region" description="Helical" evidence="11">
    <location>
        <begin position="516"/>
        <end position="533"/>
    </location>
</feature>
<evidence type="ECO:0000256" key="8">
    <source>
        <dbReference type="ARBA" id="ARBA00023012"/>
    </source>
</evidence>
<keyword evidence="3" id="KW-0597">Phosphoprotein</keyword>
<keyword evidence="8" id="KW-0902">Two-component regulatory system</keyword>
<keyword evidence="6" id="KW-0418">Kinase</keyword>
<dbReference type="InterPro" id="IPR003594">
    <property type="entry name" value="HATPase_dom"/>
</dbReference>
<feature type="transmembrane region" description="Helical" evidence="11">
    <location>
        <begin position="127"/>
        <end position="146"/>
    </location>
</feature>
<evidence type="ECO:0000256" key="9">
    <source>
        <dbReference type="SAM" id="Coils"/>
    </source>
</evidence>
<dbReference type="Pfam" id="PF02518">
    <property type="entry name" value="HATPase_c"/>
    <property type="match status" value="1"/>
</dbReference>
<dbReference type="InterPro" id="IPR011712">
    <property type="entry name" value="Sig_transdc_His_kin_sub3_dim/P"/>
</dbReference>
<evidence type="ECO:0000259" key="13">
    <source>
        <dbReference type="Pfam" id="PF07730"/>
    </source>
</evidence>
<dbReference type="InterPro" id="IPR050482">
    <property type="entry name" value="Sensor_HK_TwoCompSys"/>
</dbReference>
<comment type="catalytic activity">
    <reaction evidence="1">
        <text>ATP + protein L-histidine = ADP + protein N-phospho-L-histidine.</text>
        <dbReference type="EC" id="2.7.13.3"/>
    </reaction>
</comment>
<feature type="transmembrane region" description="Helical" evidence="11">
    <location>
        <begin position="152"/>
        <end position="172"/>
    </location>
</feature>
<keyword evidence="4" id="KW-0808">Transferase</keyword>
<feature type="transmembrane region" description="Helical" evidence="11">
    <location>
        <begin position="545"/>
        <end position="566"/>
    </location>
</feature>
<feature type="transmembrane region" description="Helical" evidence="11">
    <location>
        <begin position="85"/>
        <end position="106"/>
    </location>
</feature>
<dbReference type="GO" id="GO:0005524">
    <property type="term" value="F:ATP binding"/>
    <property type="evidence" value="ECO:0007669"/>
    <property type="project" value="UniProtKB-KW"/>
</dbReference>
<proteinExistence type="predicted"/>
<dbReference type="InterPro" id="IPR055558">
    <property type="entry name" value="DUF7134"/>
</dbReference>
<evidence type="ECO:0000256" key="3">
    <source>
        <dbReference type="ARBA" id="ARBA00022553"/>
    </source>
</evidence>
<gene>
    <name evidence="15" type="ORF">GNZ18_10100</name>
</gene>
<name>A0A7K1KY16_9ACTN</name>
<feature type="domain" description="DUF7134" evidence="14">
    <location>
        <begin position="32"/>
        <end position="173"/>
    </location>
</feature>
<organism evidence="15 16">
    <name type="scientific">Actinomadura litoris</name>
    <dbReference type="NCBI Taxonomy" id="2678616"/>
    <lineage>
        <taxon>Bacteria</taxon>
        <taxon>Bacillati</taxon>
        <taxon>Actinomycetota</taxon>
        <taxon>Actinomycetes</taxon>
        <taxon>Streptosporangiales</taxon>
        <taxon>Thermomonosporaceae</taxon>
        <taxon>Actinomadura</taxon>
    </lineage>
</organism>
<dbReference type="PANTHER" id="PTHR24421">
    <property type="entry name" value="NITRATE/NITRITE SENSOR PROTEIN NARX-RELATED"/>
    <property type="match status" value="1"/>
</dbReference>
<dbReference type="EC" id="2.7.13.3" evidence="2"/>
<sequence length="658" mass="68049">MGKRGKRKAEVTRPPGVPRGATPWPGVADFAVPAGLAVLQLGGTWGLAELNDLRVAQGRWMLTIACVLAGCVALIWRRAAPEPVLAAAIACSAGAVLAMGTTDSLVSGLADSVALYTLAVHRGRVRAMAGGAVTGAVSVASVVPLQHSPAEVALNAMLSALSAVVITALGQLRAEYKRRRRALAEQLAEAERARRAAAGSERERLARDLHDVAGHHLSAVVVHSGAVARGGDPAMAREALSAAADTGRDVLRALTRLVDVMGPDVPDGGLGTSLPQLCQGLTRLGVPVSLVVGGRARKLRPEVSTAAYRIVQESLTNAMRYAPGAPVTVEVGYVPGAVELTVANEAPGKDTTVPSLGTGRGISGMGERARSLEGTLTAGPSGGGWTVRASLPTSSGKVRRRPGWPEVLDATVAAGCATAPPLLAFTPPEPLLGNASPGLAALIIALLLLRGVPLWWRRRAPYLVLGALAALDIAAALTVGAHSQQFLALLLIGAPAEMVAVYAVAGHARRGPTWPAALVGAVPWAVTFTTLIVTDPETEQTSGVVPFGLGTGWGFGLLVLLPFWAWGRAVTGRGRRWEATARETMAAREGEAVQAERNRVALGLRATVLDHTARLVRSAEAGLSGTGEDVKAALEAVTELARAALLDMRALLDALERE</sequence>
<feature type="transmembrane region" description="Helical" evidence="11">
    <location>
        <begin position="431"/>
        <end position="449"/>
    </location>
</feature>
<feature type="coiled-coil region" evidence="9">
    <location>
        <begin position="173"/>
        <end position="203"/>
    </location>
</feature>
<feature type="region of interest" description="Disordered" evidence="10">
    <location>
        <begin position="1"/>
        <end position="22"/>
    </location>
</feature>
<reference evidence="15 16" key="1">
    <citation type="submission" date="2019-11" db="EMBL/GenBank/DDBJ databases">
        <authorList>
            <person name="Cao P."/>
        </authorList>
    </citation>
    <scope>NUCLEOTIDE SEQUENCE [LARGE SCALE GENOMIC DNA]</scope>
    <source>
        <strain evidence="15 16">NEAU-AAG5</strain>
    </source>
</reference>
<dbReference type="Pfam" id="PF23539">
    <property type="entry name" value="DUF7134"/>
    <property type="match status" value="1"/>
</dbReference>
<dbReference type="GO" id="GO:0000155">
    <property type="term" value="F:phosphorelay sensor kinase activity"/>
    <property type="evidence" value="ECO:0007669"/>
    <property type="project" value="InterPro"/>
</dbReference>
<evidence type="ECO:0000256" key="4">
    <source>
        <dbReference type="ARBA" id="ARBA00022679"/>
    </source>
</evidence>
<dbReference type="InterPro" id="IPR036890">
    <property type="entry name" value="HATPase_C_sf"/>
</dbReference>
<feature type="domain" description="Histidine kinase/HSP90-like ATPase" evidence="12">
    <location>
        <begin position="304"/>
        <end position="393"/>
    </location>
</feature>
<dbReference type="AlphaFoldDB" id="A0A7K1KY16"/>
<dbReference type="GO" id="GO:0016020">
    <property type="term" value="C:membrane"/>
    <property type="evidence" value="ECO:0007669"/>
    <property type="project" value="InterPro"/>
</dbReference>
<dbReference type="EMBL" id="WOFH01000003">
    <property type="protein sequence ID" value="MUN36947.1"/>
    <property type="molecule type" value="Genomic_DNA"/>
</dbReference>
<keyword evidence="16" id="KW-1185">Reference proteome</keyword>
<evidence type="ECO:0000259" key="12">
    <source>
        <dbReference type="Pfam" id="PF02518"/>
    </source>
</evidence>
<protein>
    <recommendedName>
        <fullName evidence="2">histidine kinase</fullName>
        <ecNumber evidence="2">2.7.13.3</ecNumber>
    </recommendedName>
</protein>
<dbReference type="GO" id="GO:0046983">
    <property type="term" value="F:protein dimerization activity"/>
    <property type="evidence" value="ECO:0007669"/>
    <property type="project" value="InterPro"/>
</dbReference>
<dbReference type="Pfam" id="PF07730">
    <property type="entry name" value="HisKA_3"/>
    <property type="match status" value="1"/>
</dbReference>
<keyword evidence="11" id="KW-1133">Transmembrane helix</keyword>
<keyword evidence="11" id="KW-0472">Membrane</keyword>
<dbReference type="SUPFAM" id="SSF55874">
    <property type="entry name" value="ATPase domain of HSP90 chaperone/DNA topoisomerase II/histidine kinase"/>
    <property type="match status" value="1"/>
</dbReference>
<dbReference type="Proteomes" id="UP000432015">
    <property type="component" value="Unassembled WGS sequence"/>
</dbReference>
<evidence type="ECO:0000313" key="16">
    <source>
        <dbReference type="Proteomes" id="UP000432015"/>
    </source>
</evidence>
<evidence type="ECO:0000259" key="14">
    <source>
        <dbReference type="Pfam" id="PF23539"/>
    </source>
</evidence>
<evidence type="ECO:0000256" key="6">
    <source>
        <dbReference type="ARBA" id="ARBA00022777"/>
    </source>
</evidence>
<dbReference type="RefSeq" id="WP_156215973.1">
    <property type="nucleotide sequence ID" value="NZ_WOFH01000003.1"/>
</dbReference>
<evidence type="ECO:0000256" key="1">
    <source>
        <dbReference type="ARBA" id="ARBA00000085"/>
    </source>
</evidence>